<evidence type="ECO:0000313" key="3">
    <source>
        <dbReference type="Proteomes" id="UP000030640"/>
    </source>
</evidence>
<dbReference type="EMBL" id="KI965465">
    <property type="protein sequence ID" value="EUD67601.1"/>
    <property type="molecule type" value="Genomic_DNA"/>
</dbReference>
<feature type="compositionally biased region" description="Polar residues" evidence="1">
    <location>
        <begin position="224"/>
        <end position="237"/>
    </location>
</feature>
<feature type="compositionally biased region" description="Low complexity" evidence="1">
    <location>
        <begin position="202"/>
        <end position="214"/>
    </location>
</feature>
<dbReference type="SUPFAM" id="SSF143503">
    <property type="entry name" value="PUG domain-like"/>
    <property type="match status" value="1"/>
</dbReference>
<sequence>MTDFQMASGSLEEIKSICSELLNATEEDVFNKLSLYHELEKKLNKLQPIITRIRIRRNEKDESKRIYGEKMMKNVDTLLERYDMVYNIYEEELAIFKENYEIEKEKIVANKLLQEQQRKEHEAQLVNRGREGTKMEHLTIQRINEEKMRTLQNTEEDHAQRMKRVETIKAIIQEKCNFLCDEIAAACDRGAAVEYVHAQLGNSGNAANRDNNGNDADKAHTADNDNSGNTANRDNTASQANSGVHLVDCLYLMYKQNEFKPFREALQNIIEYLTHLVKNIDNEEMKLINLMNQQFQKNILSKRGTLLLFVLIGYVVRKPRDVLHVLKKLNRPLDEKNIYLYLEEPDIAAHYEGWKCWYDDLQTALDVLCSFFRCVNKYSDVPTDEQVRSDFLYLRGKFGEEGSATRGEV</sequence>
<feature type="region of interest" description="Disordered" evidence="1">
    <location>
        <begin position="202"/>
        <end position="237"/>
    </location>
</feature>
<evidence type="ECO:0000313" key="2">
    <source>
        <dbReference type="EMBL" id="EUD67601.1"/>
    </source>
</evidence>
<dbReference type="VEuPathDB" id="PlasmoDB:C922_01786"/>
<dbReference type="AlphaFoldDB" id="W7AQ95"/>
<organism evidence="2 3">
    <name type="scientific">Plasmodium inui San Antonio 1</name>
    <dbReference type="NCBI Taxonomy" id="1237626"/>
    <lineage>
        <taxon>Eukaryota</taxon>
        <taxon>Sar</taxon>
        <taxon>Alveolata</taxon>
        <taxon>Apicomplexa</taxon>
        <taxon>Aconoidasida</taxon>
        <taxon>Haemosporida</taxon>
        <taxon>Plasmodiidae</taxon>
        <taxon>Plasmodium</taxon>
        <taxon>Plasmodium (Plasmodium)</taxon>
    </lineage>
</organism>
<dbReference type="RefSeq" id="XP_008815611.1">
    <property type="nucleotide sequence ID" value="XM_008817389.1"/>
</dbReference>
<dbReference type="InterPro" id="IPR036339">
    <property type="entry name" value="PUB-like_dom_sf"/>
</dbReference>
<reference evidence="2 3" key="1">
    <citation type="submission" date="2013-02" db="EMBL/GenBank/DDBJ databases">
        <title>The Genome Sequence of Plasmodium inui San Antonio 1.</title>
        <authorList>
            <consortium name="The Broad Institute Genome Sequencing Platform"/>
            <consortium name="The Broad Institute Genome Sequencing Center for Infectious Disease"/>
            <person name="Neafsey D."/>
            <person name="Cheeseman I."/>
            <person name="Volkman S."/>
            <person name="Adams J."/>
            <person name="Walker B."/>
            <person name="Young S.K."/>
            <person name="Zeng Q."/>
            <person name="Gargeya S."/>
            <person name="Fitzgerald M."/>
            <person name="Haas B."/>
            <person name="Abouelleil A."/>
            <person name="Alvarado L."/>
            <person name="Arachchi H.M."/>
            <person name="Berlin A.M."/>
            <person name="Chapman S.B."/>
            <person name="Dewar J."/>
            <person name="Goldberg J."/>
            <person name="Griggs A."/>
            <person name="Gujja S."/>
            <person name="Hansen M."/>
            <person name="Howarth C."/>
            <person name="Imamovic A."/>
            <person name="Larimer J."/>
            <person name="McCowan C."/>
            <person name="Murphy C."/>
            <person name="Neiman D."/>
            <person name="Pearson M."/>
            <person name="Priest M."/>
            <person name="Roberts A."/>
            <person name="Saif S."/>
            <person name="Shea T."/>
            <person name="Sisk P."/>
            <person name="Sykes S."/>
            <person name="Wortman J."/>
            <person name="Nusbaum C."/>
            <person name="Birren B."/>
        </authorList>
    </citation>
    <scope>NUCLEOTIDE SEQUENCE [LARGE SCALE GENOMIC DNA]</scope>
    <source>
        <strain evidence="2 3">San Antonio 1</strain>
    </source>
</reference>
<accession>W7AQ95</accession>
<dbReference type="Gene3D" id="1.20.58.2190">
    <property type="match status" value="1"/>
</dbReference>
<dbReference type="Proteomes" id="UP000030640">
    <property type="component" value="Unassembled WGS sequence"/>
</dbReference>
<keyword evidence="3" id="KW-1185">Reference proteome</keyword>
<proteinExistence type="predicted"/>
<dbReference type="CDD" id="cd09212">
    <property type="entry name" value="PUB"/>
    <property type="match status" value="1"/>
</dbReference>
<evidence type="ECO:0000256" key="1">
    <source>
        <dbReference type="SAM" id="MobiDB-lite"/>
    </source>
</evidence>
<gene>
    <name evidence="2" type="ORF">C922_01786</name>
</gene>
<name>W7AQ95_9APIC</name>
<dbReference type="GeneID" id="20037060"/>
<dbReference type="OrthoDB" id="336240at2759"/>
<protein>
    <submittedName>
        <fullName evidence="2">Uncharacterized protein</fullName>
    </submittedName>
</protein>